<comment type="caution">
    <text evidence="3">The sequence shown here is derived from an EMBL/GenBank/DDBJ whole genome shotgun (WGS) entry which is preliminary data.</text>
</comment>
<dbReference type="EMBL" id="JAUOTP010000010">
    <property type="protein sequence ID" value="MDO6416375.1"/>
    <property type="molecule type" value="Genomic_DNA"/>
</dbReference>
<dbReference type="RefSeq" id="WP_303545846.1">
    <property type="nucleotide sequence ID" value="NZ_JAUOTP010000010.1"/>
</dbReference>
<evidence type="ECO:0000313" key="4">
    <source>
        <dbReference type="Proteomes" id="UP001169764"/>
    </source>
</evidence>
<accession>A0ABT8YDB6</accession>
<sequence>MTRLPLTQVDAFADRPFTGNPAAVMPLDAWLADEVLQAIAAENNLAETAFTVPLAGEEADYELRWFTPTSEVVMCGHATLASGHVLIGERASVRFRTRQAGVLEVARDGAGYALTLPAWAPSPKPLPEVVAALEIDPAGVVETLWHPKDYGVVVLADEAAVRACAPDMRALAGVGDWLTIVTAPGTSTDIVSRAFAPAGGIDEDPVTGSAHAVVVPYWAKRLGRTSFTAFQASARGGHLTCRLEGDRVVLGGTCVTVIEGVMTLA</sequence>
<dbReference type="Proteomes" id="UP001169764">
    <property type="component" value="Unassembled WGS sequence"/>
</dbReference>
<keyword evidence="2" id="KW-0413">Isomerase</keyword>
<evidence type="ECO:0000256" key="2">
    <source>
        <dbReference type="ARBA" id="ARBA00023235"/>
    </source>
</evidence>
<evidence type="ECO:0000256" key="1">
    <source>
        <dbReference type="ARBA" id="ARBA00008270"/>
    </source>
</evidence>
<proteinExistence type="inferred from homology"/>
<evidence type="ECO:0000313" key="3">
    <source>
        <dbReference type="EMBL" id="MDO6416375.1"/>
    </source>
</evidence>
<dbReference type="NCBIfam" id="TIGR00654">
    <property type="entry name" value="PhzF_family"/>
    <property type="match status" value="1"/>
</dbReference>
<dbReference type="Pfam" id="PF02567">
    <property type="entry name" value="PhzC-PhzF"/>
    <property type="match status" value="1"/>
</dbReference>
<dbReference type="PIRSF" id="PIRSF016184">
    <property type="entry name" value="PhzC_PhzF"/>
    <property type="match status" value="1"/>
</dbReference>
<dbReference type="Gene3D" id="3.10.310.10">
    <property type="entry name" value="Diaminopimelate Epimerase, Chain A, domain 1"/>
    <property type="match status" value="2"/>
</dbReference>
<gene>
    <name evidence="3" type="ORF">Q4F19_18460</name>
</gene>
<name>A0ABT8YDB6_9SPHN</name>
<organism evidence="3 4">
    <name type="scientific">Sphingomonas natans</name>
    <dbReference type="NCBI Taxonomy" id="3063330"/>
    <lineage>
        <taxon>Bacteria</taxon>
        <taxon>Pseudomonadati</taxon>
        <taxon>Pseudomonadota</taxon>
        <taxon>Alphaproteobacteria</taxon>
        <taxon>Sphingomonadales</taxon>
        <taxon>Sphingomonadaceae</taxon>
        <taxon>Sphingomonas</taxon>
    </lineage>
</organism>
<protein>
    <submittedName>
        <fullName evidence="3">PhzF family phenazine biosynthesis protein</fullName>
    </submittedName>
</protein>
<reference evidence="3" key="1">
    <citation type="submission" date="2023-07" db="EMBL/GenBank/DDBJ databases">
        <authorList>
            <person name="Kim M."/>
        </authorList>
    </citation>
    <scope>NUCLEOTIDE SEQUENCE</scope>
    <source>
        <strain evidence="3">BIUV-7</strain>
    </source>
</reference>
<dbReference type="PANTHER" id="PTHR13774:SF17">
    <property type="entry name" value="PHENAZINE BIOSYNTHESIS-LIKE DOMAIN-CONTAINING PROTEIN"/>
    <property type="match status" value="1"/>
</dbReference>
<dbReference type="PANTHER" id="PTHR13774">
    <property type="entry name" value="PHENAZINE BIOSYNTHESIS PROTEIN"/>
    <property type="match status" value="1"/>
</dbReference>
<keyword evidence="4" id="KW-1185">Reference proteome</keyword>
<comment type="similarity">
    <text evidence="1">Belongs to the PhzF family.</text>
</comment>
<dbReference type="InterPro" id="IPR003719">
    <property type="entry name" value="Phenazine_PhzF-like"/>
</dbReference>
<dbReference type="SUPFAM" id="SSF54506">
    <property type="entry name" value="Diaminopimelate epimerase-like"/>
    <property type="match status" value="1"/>
</dbReference>